<reference evidence="5" key="1">
    <citation type="journal article" date="2018" name="Sci. Rep.">
        <title>Lignite coal burning seam in the remote Altai Mountains harbors a hydrogen-driven thermophilic microbial community.</title>
        <authorList>
            <person name="Kadnikov V.V."/>
            <person name="Mardanov A.V."/>
            <person name="Ivasenko D.A."/>
            <person name="Antsiferov D.V."/>
            <person name="Beletsky A.V."/>
            <person name="Karnachuk O.V."/>
            <person name="Ravin N.V."/>
        </authorList>
    </citation>
    <scope>NUCLEOTIDE SEQUENCE [LARGE SCALE GENOMIC DNA]</scope>
</reference>
<evidence type="ECO:0000259" key="3">
    <source>
        <dbReference type="Pfam" id="PF08353"/>
    </source>
</evidence>
<dbReference type="GO" id="GO:0016881">
    <property type="term" value="F:acid-amino acid ligase activity"/>
    <property type="evidence" value="ECO:0007669"/>
    <property type="project" value="InterPro"/>
</dbReference>
<dbReference type="Pfam" id="PF08245">
    <property type="entry name" value="Mur_ligase_M"/>
    <property type="match status" value="1"/>
</dbReference>
<dbReference type="Gene3D" id="3.40.1190.10">
    <property type="entry name" value="Mur-like, catalytic domain"/>
    <property type="match status" value="1"/>
</dbReference>
<evidence type="ECO:0000313" key="5">
    <source>
        <dbReference type="Proteomes" id="UP000244338"/>
    </source>
</evidence>
<evidence type="ECO:0000256" key="1">
    <source>
        <dbReference type="ARBA" id="ARBA00004752"/>
    </source>
</evidence>
<dbReference type="InterPro" id="IPR013221">
    <property type="entry name" value="Mur_ligase_cen"/>
</dbReference>
<comment type="caution">
    <text evidence="4">The sequence shown here is derived from an EMBL/GenBank/DDBJ whole genome shotgun (WGS) entry which is preliminary data.</text>
</comment>
<dbReference type="PANTHER" id="PTHR23135:SF7">
    <property type="entry name" value="LIPID II ISOGLUTAMINYL SYNTHASE (GLUTAMINE-HYDROLYZING) SUBUNIT MURT"/>
    <property type="match status" value="1"/>
</dbReference>
<dbReference type="PANTHER" id="PTHR23135">
    <property type="entry name" value="MUR LIGASE FAMILY MEMBER"/>
    <property type="match status" value="1"/>
</dbReference>
<keyword evidence="4" id="KW-0436">Ligase</keyword>
<dbReference type="GO" id="GO:0005524">
    <property type="term" value="F:ATP binding"/>
    <property type="evidence" value="ECO:0007669"/>
    <property type="project" value="InterPro"/>
</dbReference>
<proteinExistence type="predicted"/>
<dbReference type="EMBL" id="PEBX01000010">
    <property type="protein sequence ID" value="PTQ57228.1"/>
    <property type="molecule type" value="Genomic_DNA"/>
</dbReference>
<accession>A0A2R6Y3J0</accession>
<dbReference type="InterPro" id="IPR013564">
    <property type="entry name" value="MurT_C"/>
</dbReference>
<protein>
    <submittedName>
        <fullName evidence="4">Putative amino acid ligase found clustered with an amidotransferase</fullName>
    </submittedName>
</protein>
<dbReference type="Pfam" id="PF08353">
    <property type="entry name" value="MurT_C"/>
    <property type="match status" value="1"/>
</dbReference>
<dbReference type="InterPro" id="IPR036565">
    <property type="entry name" value="Mur-like_cat_sf"/>
</dbReference>
<comment type="pathway">
    <text evidence="1">Cell wall biogenesis; peptidoglycan biosynthesis.</text>
</comment>
<evidence type="ECO:0000313" key="4">
    <source>
        <dbReference type="EMBL" id="PTQ57228.1"/>
    </source>
</evidence>
<feature type="domain" description="Lipid II isoglutaminyl synthase (glutamine-hydrolyzing) subunit MurT C-terminal" evidence="3">
    <location>
        <begin position="263"/>
        <end position="382"/>
    </location>
</feature>
<name>A0A2R6Y3J0_9BACL</name>
<sequence length="408" mass="45377">MIALRSLATAALVRGLYIVGKHVFRRPASAFPGAVGLALDPDVMSFCRRGKDVVVVTGTNGKTTTTHLLASMVKARDRFVITNAEGANLPAGLVTALCRGRGRIAVLEVDEGYMPNLLHTLQPKLVLFTNFAPDQIERFDDGSKLLTFIKKRMAEAYEEYGTQLVLSQKDEAWHSLFVDAPYVLRVPFGTIDVSHGSVYLQGTRYALPFRRRFELENAELALRAAYAMNLEPTHIERALSDVRPVEGRSTMFSYKGVPLTMTLVKNKSGFDALFQAMSDEDRPDRVLIALNDAPSDGVLGSWLWDVNFSFFKTIRPERLVLSGTRAFELAQALYIQGIPRQAIWIAHDPESSLERLLEGLSPVAIEHEARRKVHVYVNYTAFAQYRKYLTSVPALSSSLSPRPAVVSS</sequence>
<evidence type="ECO:0000259" key="2">
    <source>
        <dbReference type="Pfam" id="PF08245"/>
    </source>
</evidence>
<dbReference type="SUPFAM" id="SSF53623">
    <property type="entry name" value="MurD-like peptide ligases, catalytic domain"/>
    <property type="match status" value="1"/>
</dbReference>
<keyword evidence="4" id="KW-0808">Transferase</keyword>
<feature type="domain" description="Mur ligase central" evidence="2">
    <location>
        <begin position="56"/>
        <end position="171"/>
    </location>
</feature>
<dbReference type="Proteomes" id="UP000244338">
    <property type="component" value="Unassembled WGS sequence"/>
</dbReference>
<dbReference type="AlphaFoldDB" id="A0A2R6Y3J0"/>
<gene>
    <name evidence="4" type="ORF">BSOLF_1993</name>
</gene>
<dbReference type="GO" id="GO:0016740">
    <property type="term" value="F:transferase activity"/>
    <property type="evidence" value="ECO:0007669"/>
    <property type="project" value="UniProtKB-KW"/>
</dbReference>
<organism evidence="4 5">
    <name type="scientific">Candidatus Carbonibacillus altaicus</name>
    <dbReference type="NCBI Taxonomy" id="2163959"/>
    <lineage>
        <taxon>Bacteria</taxon>
        <taxon>Bacillati</taxon>
        <taxon>Bacillota</taxon>
        <taxon>Bacilli</taxon>
        <taxon>Bacillales</taxon>
        <taxon>Candidatus Carbonibacillus</taxon>
    </lineage>
</organism>